<protein>
    <submittedName>
        <fullName evidence="1">Uncharacterized protein</fullName>
    </submittedName>
</protein>
<sequence>MLIDTATIFLPFRGYKLTTELSSFTELKKADFLSYDSEFDNIVGRNPRLTLVAEESFAYNF</sequence>
<reference evidence="1 2" key="1">
    <citation type="journal article" date="2015" name="Genome Biol. Evol.">
        <title>Phylogenomic analyses indicate that early fungi evolved digesting cell walls of algal ancestors of land plants.</title>
        <authorList>
            <person name="Chang Y."/>
            <person name="Wang S."/>
            <person name="Sekimoto S."/>
            <person name="Aerts A.L."/>
            <person name="Choi C."/>
            <person name="Clum A."/>
            <person name="LaButti K.M."/>
            <person name="Lindquist E.A."/>
            <person name="Yee Ngan C."/>
            <person name="Ohm R.A."/>
            <person name="Salamov A.A."/>
            <person name="Grigoriev I.V."/>
            <person name="Spatafora J.W."/>
            <person name="Berbee M.L."/>
        </authorList>
    </citation>
    <scope>NUCLEOTIDE SEQUENCE [LARGE SCALE GENOMIC DNA]</scope>
    <source>
        <strain evidence="1 2">NRRL 28638</strain>
    </source>
</reference>
<keyword evidence="2" id="KW-1185">Reference proteome</keyword>
<gene>
    <name evidence="1" type="ORF">CONCODRAFT_3844</name>
</gene>
<accession>A0A137PDX3</accession>
<evidence type="ECO:0000313" key="1">
    <source>
        <dbReference type="EMBL" id="KXN73180.1"/>
    </source>
</evidence>
<dbReference type="Proteomes" id="UP000070444">
    <property type="component" value="Unassembled WGS sequence"/>
</dbReference>
<name>A0A137PDX3_CONC2</name>
<dbReference type="OrthoDB" id="423498at2759"/>
<dbReference type="AlphaFoldDB" id="A0A137PDX3"/>
<dbReference type="EMBL" id="KQ964440">
    <property type="protein sequence ID" value="KXN73180.1"/>
    <property type="molecule type" value="Genomic_DNA"/>
</dbReference>
<proteinExistence type="predicted"/>
<evidence type="ECO:0000313" key="2">
    <source>
        <dbReference type="Proteomes" id="UP000070444"/>
    </source>
</evidence>
<organism evidence="1 2">
    <name type="scientific">Conidiobolus coronatus (strain ATCC 28846 / CBS 209.66 / NRRL 28638)</name>
    <name type="common">Delacroixia coronata</name>
    <dbReference type="NCBI Taxonomy" id="796925"/>
    <lineage>
        <taxon>Eukaryota</taxon>
        <taxon>Fungi</taxon>
        <taxon>Fungi incertae sedis</taxon>
        <taxon>Zoopagomycota</taxon>
        <taxon>Entomophthoromycotina</taxon>
        <taxon>Entomophthoromycetes</taxon>
        <taxon>Entomophthorales</taxon>
        <taxon>Ancylistaceae</taxon>
        <taxon>Conidiobolus</taxon>
    </lineage>
</organism>